<dbReference type="AlphaFoldDB" id="A0A4C1ZTI5"/>
<evidence type="ECO:0000313" key="1">
    <source>
        <dbReference type="EMBL" id="GBP91300.1"/>
    </source>
</evidence>
<dbReference type="EMBL" id="BGZK01002157">
    <property type="protein sequence ID" value="GBP91300.1"/>
    <property type="molecule type" value="Genomic_DNA"/>
</dbReference>
<accession>A0A4C1ZTI5</accession>
<evidence type="ECO:0000313" key="2">
    <source>
        <dbReference type="Proteomes" id="UP000299102"/>
    </source>
</evidence>
<sequence>MRCQRVGTPDAVRASVALKCERYSRAHTPAHTCTASVGGSVEDACTGDSKIAIDVADEELEQDDGIWETANANTEHKMAAAHESAYVRAFHLCCAEVSLDFTGAQCDRFET</sequence>
<comment type="caution">
    <text evidence="1">The sequence shown here is derived from an EMBL/GenBank/DDBJ whole genome shotgun (WGS) entry which is preliminary data.</text>
</comment>
<organism evidence="1 2">
    <name type="scientific">Eumeta variegata</name>
    <name type="common">Bagworm moth</name>
    <name type="synonym">Eumeta japonica</name>
    <dbReference type="NCBI Taxonomy" id="151549"/>
    <lineage>
        <taxon>Eukaryota</taxon>
        <taxon>Metazoa</taxon>
        <taxon>Ecdysozoa</taxon>
        <taxon>Arthropoda</taxon>
        <taxon>Hexapoda</taxon>
        <taxon>Insecta</taxon>
        <taxon>Pterygota</taxon>
        <taxon>Neoptera</taxon>
        <taxon>Endopterygota</taxon>
        <taxon>Lepidoptera</taxon>
        <taxon>Glossata</taxon>
        <taxon>Ditrysia</taxon>
        <taxon>Tineoidea</taxon>
        <taxon>Psychidae</taxon>
        <taxon>Oiketicinae</taxon>
        <taxon>Eumeta</taxon>
    </lineage>
</organism>
<keyword evidence="2" id="KW-1185">Reference proteome</keyword>
<protein>
    <submittedName>
        <fullName evidence="1">Uncharacterized protein</fullName>
    </submittedName>
</protein>
<dbReference type="Proteomes" id="UP000299102">
    <property type="component" value="Unassembled WGS sequence"/>
</dbReference>
<gene>
    <name evidence="1" type="ORF">EVAR_96500_1</name>
</gene>
<proteinExistence type="predicted"/>
<name>A0A4C1ZTI5_EUMVA</name>
<reference evidence="1 2" key="1">
    <citation type="journal article" date="2019" name="Commun. Biol.">
        <title>The bagworm genome reveals a unique fibroin gene that provides high tensile strength.</title>
        <authorList>
            <person name="Kono N."/>
            <person name="Nakamura H."/>
            <person name="Ohtoshi R."/>
            <person name="Tomita M."/>
            <person name="Numata K."/>
            <person name="Arakawa K."/>
        </authorList>
    </citation>
    <scope>NUCLEOTIDE SEQUENCE [LARGE SCALE GENOMIC DNA]</scope>
</reference>